<dbReference type="Proteomes" id="UP000182840">
    <property type="component" value="Chromosome"/>
</dbReference>
<dbReference type="STRING" id="1670800.BSQ44_08755"/>
<name>A0A1L3SPV2_9HYPH</name>
<gene>
    <name evidence="2" type="ORF">BSQ44_08755</name>
</gene>
<evidence type="ECO:0000313" key="3">
    <source>
        <dbReference type="Proteomes" id="UP000182840"/>
    </source>
</evidence>
<keyword evidence="3" id="KW-1185">Reference proteome</keyword>
<sequence length="81" mass="8554">MPDRGGRLFKPGEKGEAIDPESRFYATLIAEGGIIPVLTPRTGRSATCGSEGARDDARSAVAAAPAAKTKGTTRKPRRKRT</sequence>
<organism evidence="2 3">
    <name type="scientific">Aquibium oceanicum</name>
    <dbReference type="NCBI Taxonomy" id="1670800"/>
    <lineage>
        <taxon>Bacteria</taxon>
        <taxon>Pseudomonadati</taxon>
        <taxon>Pseudomonadota</taxon>
        <taxon>Alphaproteobacteria</taxon>
        <taxon>Hyphomicrobiales</taxon>
        <taxon>Phyllobacteriaceae</taxon>
        <taxon>Aquibium</taxon>
    </lineage>
</organism>
<dbReference type="EMBL" id="CP018171">
    <property type="protein sequence ID" value="APH71446.1"/>
    <property type="molecule type" value="Genomic_DNA"/>
</dbReference>
<feature type="region of interest" description="Disordered" evidence="1">
    <location>
        <begin position="42"/>
        <end position="81"/>
    </location>
</feature>
<reference evidence="3" key="1">
    <citation type="submission" date="2016-11" db="EMBL/GenBank/DDBJ databases">
        <title>Mesorhizobium oceanicum sp. nov., isolated from deep seawater in South China Sea.</title>
        <authorList>
            <person name="Fu G.-Y."/>
        </authorList>
    </citation>
    <scope>NUCLEOTIDE SEQUENCE [LARGE SCALE GENOMIC DNA]</scope>
    <source>
        <strain evidence="3">B7</strain>
    </source>
</reference>
<protein>
    <submittedName>
        <fullName evidence="2">Uncharacterized protein</fullName>
    </submittedName>
</protein>
<evidence type="ECO:0000313" key="2">
    <source>
        <dbReference type="EMBL" id="APH71446.1"/>
    </source>
</evidence>
<proteinExistence type="predicted"/>
<accession>A0A1L3SPV2</accession>
<feature type="compositionally biased region" description="Low complexity" evidence="1">
    <location>
        <begin position="59"/>
        <end position="70"/>
    </location>
</feature>
<feature type="compositionally biased region" description="Basic residues" evidence="1">
    <location>
        <begin position="71"/>
        <end position="81"/>
    </location>
</feature>
<dbReference type="AlphaFoldDB" id="A0A1L3SPV2"/>
<evidence type="ECO:0000256" key="1">
    <source>
        <dbReference type="SAM" id="MobiDB-lite"/>
    </source>
</evidence>
<dbReference type="KEGG" id="meso:BSQ44_08755"/>